<evidence type="ECO:0000313" key="2">
    <source>
        <dbReference type="Proteomes" id="UP000249723"/>
    </source>
</evidence>
<dbReference type="Proteomes" id="UP000249723">
    <property type="component" value="Unassembled WGS sequence"/>
</dbReference>
<reference evidence="2" key="1">
    <citation type="submission" date="2016-10" db="EMBL/GenBank/DDBJ databases">
        <authorList>
            <person name="Jeantristanb JTB J.-T."/>
            <person name="Ricardo R."/>
        </authorList>
    </citation>
    <scope>NUCLEOTIDE SEQUENCE [LARGE SCALE GENOMIC DNA]</scope>
</reference>
<protein>
    <submittedName>
        <fullName evidence="1">BZ3500_MvSof-1268-A1-R1_Chr11-1g03282 protein</fullName>
    </submittedName>
</protein>
<organism evidence="1 2">
    <name type="scientific">Microbotryum saponariae</name>
    <dbReference type="NCBI Taxonomy" id="289078"/>
    <lineage>
        <taxon>Eukaryota</taxon>
        <taxon>Fungi</taxon>
        <taxon>Dikarya</taxon>
        <taxon>Basidiomycota</taxon>
        <taxon>Pucciniomycotina</taxon>
        <taxon>Microbotryomycetes</taxon>
        <taxon>Microbotryales</taxon>
        <taxon>Microbotryaceae</taxon>
        <taxon>Microbotryum</taxon>
    </lineage>
</organism>
<evidence type="ECO:0000313" key="1">
    <source>
        <dbReference type="EMBL" id="SDA03881.1"/>
    </source>
</evidence>
<proteinExistence type="predicted"/>
<dbReference type="EMBL" id="FMWP01000138">
    <property type="protein sequence ID" value="SDA03881.1"/>
    <property type="molecule type" value="Genomic_DNA"/>
</dbReference>
<dbReference type="OrthoDB" id="2539193at2759"/>
<gene>
    <name evidence="1" type="ORF">BZ3500_MVSOF-1268-A1-R1_CHR11-1G03282</name>
</gene>
<name>A0A2X0NDB6_9BASI</name>
<sequence>MGIPLRVLLDKHDRFMPATISDYFRFLEDRHRGRIPVYYQESEVIWHAVSEATWAELEAYLDAFEERRKQRCDEIRRNWSYNIFSAEVRDDWKTLWRSQLDEHPVVFQIEEWTGFCIHQGRKRYIEWYNKQYRDSRPPLHLSANLSVELVLYGGLRSWAERRRAWFRGIGSSIANKYHPGHLSNDEIKHLRRKGVHFGLDPVVGFEKVVNTRAEASTEVLGPSELLPDSKLADTAKAEDDLPKTGQHACVRPPACSHMSDMCCKYERDFSSCSLSGPSAQQVLDDEGT</sequence>
<dbReference type="AlphaFoldDB" id="A0A2X0NDB6"/>
<keyword evidence="2" id="KW-1185">Reference proteome</keyword>
<accession>A0A2X0NDB6</accession>